<dbReference type="KEGG" id="bsed:DN745_00240"/>
<keyword evidence="2" id="KW-0732">Signal</keyword>
<organism evidence="3 4">
    <name type="scientific">Bradymonas sediminis</name>
    <dbReference type="NCBI Taxonomy" id="1548548"/>
    <lineage>
        <taxon>Bacteria</taxon>
        <taxon>Deltaproteobacteria</taxon>
        <taxon>Bradymonadales</taxon>
        <taxon>Bradymonadaceae</taxon>
        <taxon>Bradymonas</taxon>
    </lineage>
</organism>
<evidence type="ECO:0000313" key="4">
    <source>
        <dbReference type="Proteomes" id="UP000249799"/>
    </source>
</evidence>
<feature type="chain" id="PRO_5043321558" evidence="2">
    <location>
        <begin position="29"/>
        <end position="149"/>
    </location>
</feature>
<dbReference type="OrthoDB" id="5515275at2"/>
<keyword evidence="4" id="KW-1185">Reference proteome</keyword>
<evidence type="ECO:0000313" key="3">
    <source>
        <dbReference type="EMBL" id="AWV87843.1"/>
    </source>
</evidence>
<gene>
    <name evidence="3" type="ORF">DN745_00240</name>
</gene>
<sequence>MKEMMRPKYAQLFTAALLVACAGLGACATPSDPSLSPQERAFQRGQTTIRAGVKDASEESASVEEFVVRARQNPCQCDAPPDEIYIHERWTRVYFEGDKAVLGALRKAHAGAEERARIETLLVRGALGARTRPSPRGIAYPVFEVRALD</sequence>
<name>A0A2Z4FG03_9DELT</name>
<dbReference type="PROSITE" id="PS51257">
    <property type="entry name" value="PROKAR_LIPOPROTEIN"/>
    <property type="match status" value="1"/>
</dbReference>
<reference evidence="3 4" key="1">
    <citation type="submission" date="2018-06" db="EMBL/GenBank/DDBJ databases">
        <title>Lujinxingia sediminis gen. nov. sp. nov., a new facultative anaerobic member of the class Deltaproteobacteria, and proposal of Lujinxingaceae fam. nov.</title>
        <authorList>
            <person name="Guo L.-Y."/>
            <person name="Li C.-M."/>
            <person name="Wang S."/>
            <person name="Du Z.-J."/>
        </authorList>
    </citation>
    <scope>NUCLEOTIDE SEQUENCE [LARGE SCALE GENOMIC DNA]</scope>
    <source>
        <strain evidence="3 4">FA350</strain>
    </source>
</reference>
<protein>
    <submittedName>
        <fullName evidence="3">Uncharacterized protein</fullName>
    </submittedName>
</protein>
<feature type="region of interest" description="Disordered" evidence="1">
    <location>
        <begin position="30"/>
        <end position="56"/>
    </location>
</feature>
<dbReference type="AlphaFoldDB" id="A0A2Z4FG03"/>
<dbReference type="RefSeq" id="WP_111331064.1">
    <property type="nucleotide sequence ID" value="NZ_CP030032.1"/>
</dbReference>
<dbReference type="Proteomes" id="UP000249799">
    <property type="component" value="Chromosome"/>
</dbReference>
<accession>A0A2Z4FG03</accession>
<dbReference type="EMBL" id="CP030032">
    <property type="protein sequence ID" value="AWV87843.1"/>
    <property type="molecule type" value="Genomic_DNA"/>
</dbReference>
<evidence type="ECO:0000256" key="1">
    <source>
        <dbReference type="SAM" id="MobiDB-lite"/>
    </source>
</evidence>
<proteinExistence type="predicted"/>
<feature type="signal peptide" evidence="2">
    <location>
        <begin position="1"/>
        <end position="28"/>
    </location>
</feature>
<evidence type="ECO:0000256" key="2">
    <source>
        <dbReference type="SAM" id="SignalP"/>
    </source>
</evidence>